<evidence type="ECO:0000313" key="1">
    <source>
        <dbReference type="EMBL" id="EAZ94322.1"/>
    </source>
</evidence>
<name>A3IH80_9CHRO</name>
<gene>
    <name evidence="1" type="ORF">CY0110_10617</name>
</gene>
<accession>A3IH80</accession>
<dbReference type="CDD" id="cd10450">
    <property type="entry name" value="GIY-YIG_AtGrxS16_like"/>
    <property type="match status" value="1"/>
</dbReference>
<dbReference type="OrthoDB" id="424286at2"/>
<dbReference type="InterPro" id="IPR049578">
    <property type="entry name" value="CAXIP1-like_GIY-YIG_dom"/>
</dbReference>
<dbReference type="eggNOG" id="ENOG502ZBP7">
    <property type="taxonomic scope" value="Bacteria"/>
</dbReference>
<proteinExistence type="predicted"/>
<reference evidence="1 2" key="1">
    <citation type="submission" date="2007-03" db="EMBL/GenBank/DDBJ databases">
        <authorList>
            <person name="Stal L."/>
            <person name="Ferriera S."/>
            <person name="Johnson J."/>
            <person name="Kravitz S."/>
            <person name="Beeson K."/>
            <person name="Sutton G."/>
            <person name="Rogers Y.-H."/>
            <person name="Friedman R."/>
            <person name="Frazier M."/>
            <person name="Venter J.C."/>
        </authorList>
    </citation>
    <scope>NUCLEOTIDE SEQUENCE [LARGE SCALE GENOMIC DNA]</scope>
    <source>
        <strain evidence="1 2">CCY0110</strain>
    </source>
</reference>
<sequence>MITKTQLSSLNSLDHLPYLDENGIISEELHKKIGVYAIFNETKQLKFIGYSRDIYASLKQHLVRQPNECYWLKVEIIARPSRTILEEIKYNWTQENGDLSINDETNQSLWTQPIDAKISMTEEEQETYKNSDELGKIKLLKKVSRRVQADIEETLKQRGNQTEIRFNPKLKEQGLLDLK</sequence>
<keyword evidence="2" id="KW-1185">Reference proteome</keyword>
<comment type="caution">
    <text evidence="1">The sequence shown here is derived from an EMBL/GenBank/DDBJ whole genome shotgun (WGS) entry which is preliminary data.</text>
</comment>
<dbReference type="Proteomes" id="UP000003781">
    <property type="component" value="Unassembled WGS sequence"/>
</dbReference>
<dbReference type="EMBL" id="AAXW01000001">
    <property type="protein sequence ID" value="EAZ94322.1"/>
    <property type="molecule type" value="Genomic_DNA"/>
</dbReference>
<organism evidence="1 2">
    <name type="scientific">Crocosphaera chwakensis CCY0110</name>
    <dbReference type="NCBI Taxonomy" id="391612"/>
    <lineage>
        <taxon>Bacteria</taxon>
        <taxon>Bacillati</taxon>
        <taxon>Cyanobacteriota</taxon>
        <taxon>Cyanophyceae</taxon>
        <taxon>Oscillatoriophycideae</taxon>
        <taxon>Chroococcales</taxon>
        <taxon>Aphanothecaceae</taxon>
        <taxon>Crocosphaera</taxon>
        <taxon>Crocosphaera chwakensis</taxon>
    </lineage>
</organism>
<protein>
    <recommendedName>
        <fullName evidence="3">GIY-YIG domain-containing protein</fullName>
    </recommendedName>
</protein>
<dbReference type="RefSeq" id="WP_008272663.1">
    <property type="nucleotide sequence ID" value="NZ_AAXW01000001.1"/>
</dbReference>
<evidence type="ECO:0008006" key="3">
    <source>
        <dbReference type="Google" id="ProtNLM"/>
    </source>
</evidence>
<evidence type="ECO:0000313" key="2">
    <source>
        <dbReference type="Proteomes" id="UP000003781"/>
    </source>
</evidence>
<dbReference type="AlphaFoldDB" id="A3IH80"/>